<proteinExistence type="predicted"/>
<accession>A0A2R9A2L7</accession>
<evidence type="ECO:0000313" key="5">
    <source>
        <dbReference type="Proteomes" id="UP000240080"/>
    </source>
</evidence>
<keyword evidence="2" id="KW-0677">Repeat</keyword>
<gene>
    <name evidence="4" type="primary">TSPEAR</name>
</gene>
<reference evidence="4 5" key="1">
    <citation type="journal article" date="2012" name="Nature">
        <title>The bonobo genome compared with the chimpanzee and human genomes.</title>
        <authorList>
            <person name="Prufer K."/>
            <person name="Munch K."/>
            <person name="Hellmann I."/>
            <person name="Akagi K."/>
            <person name="Miller J.R."/>
            <person name="Walenz B."/>
            <person name="Koren S."/>
            <person name="Sutton G."/>
            <person name="Kodira C."/>
            <person name="Winer R."/>
            <person name="Knight J.R."/>
            <person name="Mullikin J.C."/>
            <person name="Meader S.J."/>
            <person name="Ponting C.P."/>
            <person name="Lunter G."/>
            <person name="Higashino S."/>
            <person name="Hobolth A."/>
            <person name="Dutheil J."/>
            <person name="Karakoc E."/>
            <person name="Alkan C."/>
            <person name="Sajjadian S."/>
            <person name="Catacchio C.R."/>
            <person name="Ventura M."/>
            <person name="Marques-Bonet T."/>
            <person name="Eichler E.E."/>
            <person name="Andre C."/>
            <person name="Atencia R."/>
            <person name="Mugisha L."/>
            <person name="Junhold J."/>
            <person name="Patterson N."/>
            <person name="Siebauer M."/>
            <person name="Good J.M."/>
            <person name="Fischer A."/>
            <person name="Ptak S.E."/>
            <person name="Lachmann M."/>
            <person name="Symer D.E."/>
            <person name="Mailund T."/>
            <person name="Schierup M.H."/>
            <person name="Andres A.M."/>
            <person name="Kelso J."/>
            <person name="Paabo S."/>
        </authorList>
    </citation>
    <scope>NUCLEOTIDE SEQUENCE [LARGE SCALE GENOMIC DNA]</scope>
</reference>
<feature type="repeat" description="EAR" evidence="3">
    <location>
        <begin position="318"/>
        <end position="360"/>
    </location>
</feature>
<feature type="repeat" description="EAR" evidence="3">
    <location>
        <begin position="368"/>
        <end position="424"/>
    </location>
</feature>
<dbReference type="GO" id="GO:0007165">
    <property type="term" value="P:signal transduction"/>
    <property type="evidence" value="ECO:0007669"/>
    <property type="project" value="TreeGrafter"/>
</dbReference>
<feature type="repeat" description="EAR" evidence="3">
    <location>
        <begin position="167"/>
        <end position="212"/>
    </location>
</feature>
<dbReference type="PANTHER" id="PTHR15261">
    <property type="entry name" value="THROMBOSPONDIN-TYPE LAMININ G DOMAIN AND EAR REPEAT-CONTAINING"/>
    <property type="match status" value="1"/>
</dbReference>
<feature type="repeat" description="EAR" evidence="3">
    <location>
        <begin position="428"/>
        <end position="476"/>
    </location>
</feature>
<dbReference type="Pfam" id="PF03736">
    <property type="entry name" value="EPTP"/>
    <property type="match status" value="6"/>
</dbReference>
<dbReference type="EMBL" id="AJFE02084047">
    <property type="status" value="NOT_ANNOTATED_CDS"/>
    <property type="molecule type" value="Genomic_DNA"/>
</dbReference>
<dbReference type="EMBL" id="AJFE02084051">
    <property type="status" value="NOT_ANNOTATED_CDS"/>
    <property type="molecule type" value="Genomic_DNA"/>
</dbReference>
<dbReference type="AlphaFoldDB" id="A0A2R9A2L7"/>
<keyword evidence="5" id="KW-1185">Reference proteome</keyword>
<dbReference type="InterPro" id="IPR005492">
    <property type="entry name" value="EPTP"/>
</dbReference>
<dbReference type="InterPro" id="IPR009039">
    <property type="entry name" value="EAR"/>
</dbReference>
<dbReference type="EMBL" id="AJFE02084048">
    <property type="status" value="NOT_ANNOTATED_CDS"/>
    <property type="molecule type" value="Genomic_DNA"/>
</dbReference>
<dbReference type="PANTHER" id="PTHR15261:SF4">
    <property type="entry name" value="THROMBOSPONDIN-TYPE LAMININ G DOMAIN AND EAR REPEAT-CONTAINING PROTEIN"/>
    <property type="match status" value="1"/>
</dbReference>
<evidence type="ECO:0000256" key="3">
    <source>
        <dbReference type="PROSITE-ProRule" id="PRU00075"/>
    </source>
</evidence>
<feature type="repeat" description="EAR" evidence="3">
    <location>
        <begin position="266"/>
        <end position="314"/>
    </location>
</feature>
<dbReference type="EMBL" id="AJFE02084045">
    <property type="status" value="NOT_ANNOTATED_CDS"/>
    <property type="molecule type" value="Genomic_DNA"/>
</dbReference>
<feature type="repeat" description="EAR" evidence="3">
    <location>
        <begin position="479"/>
        <end position="522"/>
    </location>
</feature>
<evidence type="ECO:0000313" key="4">
    <source>
        <dbReference type="Ensembl" id="ENSPPAP00000009519.1"/>
    </source>
</evidence>
<dbReference type="EMBL" id="AJFE02084053">
    <property type="status" value="NOT_ANNOTATED_CDS"/>
    <property type="molecule type" value="Genomic_DNA"/>
</dbReference>
<organism evidence="4 5">
    <name type="scientific">Pan paniscus</name>
    <name type="common">Pygmy chimpanzee</name>
    <name type="synonym">Bonobo</name>
    <dbReference type="NCBI Taxonomy" id="9597"/>
    <lineage>
        <taxon>Eukaryota</taxon>
        <taxon>Metazoa</taxon>
        <taxon>Chordata</taxon>
        <taxon>Craniata</taxon>
        <taxon>Vertebrata</taxon>
        <taxon>Euteleostomi</taxon>
        <taxon>Mammalia</taxon>
        <taxon>Eutheria</taxon>
        <taxon>Euarchontoglires</taxon>
        <taxon>Primates</taxon>
        <taxon>Haplorrhini</taxon>
        <taxon>Catarrhini</taxon>
        <taxon>Hominidae</taxon>
        <taxon>Pan</taxon>
    </lineage>
</organism>
<dbReference type="Bgee" id="ENSPPAG00000027981">
    <property type="expression patterns" value="Expressed in testis and 4 other cell types or tissues"/>
</dbReference>
<dbReference type="EMBL" id="AJFE02084046">
    <property type="status" value="NOT_ANNOTATED_CDS"/>
    <property type="molecule type" value="Genomic_DNA"/>
</dbReference>
<protein>
    <submittedName>
        <fullName evidence="4">Thrombospondin type laminin G domain and EAR repeats</fullName>
    </submittedName>
</protein>
<dbReference type="Ensembl" id="ENSPPAT00000032162.1">
    <property type="protein sequence ID" value="ENSPPAP00000009519.1"/>
    <property type="gene ID" value="ENSPPAG00000027981.1"/>
</dbReference>
<dbReference type="EMBL" id="AJFE02084044">
    <property type="status" value="NOT_ANNOTATED_CDS"/>
    <property type="molecule type" value="Genomic_DNA"/>
</dbReference>
<dbReference type="PROSITE" id="PS50912">
    <property type="entry name" value="EAR"/>
    <property type="match status" value="7"/>
</dbReference>
<reference evidence="4" key="3">
    <citation type="submission" date="2025-09" db="UniProtKB">
        <authorList>
            <consortium name="Ensembl"/>
        </authorList>
    </citation>
    <scope>IDENTIFICATION</scope>
</reference>
<name>A0A2R9A2L7_PANPA</name>
<evidence type="ECO:0000256" key="1">
    <source>
        <dbReference type="ARBA" id="ARBA00022729"/>
    </source>
</evidence>
<dbReference type="GeneTree" id="ENSGT00510000047718"/>
<dbReference type="EMBL" id="AJFE02084049">
    <property type="status" value="NOT_ANNOTATED_CDS"/>
    <property type="molecule type" value="Genomic_DNA"/>
</dbReference>
<feature type="repeat" description="EAR" evidence="3">
    <location>
        <begin position="214"/>
        <end position="262"/>
    </location>
</feature>
<sequence length="523" mass="59009">MSETWQLSCICPGVCPAVLVPLRGPGPHGPYLRPLDILAEVVPSDGATSGIRIVQVHGARGLQLSAAAPRTMSFPASRIFSRCDLFPEEFSIVVTLRVPSLPPKRNEYLLTVVAEESDLLLLGLRLSPPPCTEVEDAQFWFDASRKGLYLCVGNEWVSVLAAKERLDYVEEHQNLSTNSETLGIEVFRIPQVGLFVATANRKATSAVYKWTEEKFISYQNIPTHQAQAWRHFTIGKKIFLAVANFEPDEKGQEFSVIYKWSHRKLKFTPYQSIATHSARDWEAFEVDGEHFLAVANHREGDNHNIDSVIYKWNPATRLFEANQTIATSGAYDWEFFSVGPYSFLVVANTFNGTSTKVHSHLYIRLLGSFQLFQSFPTFGAADWEVFQIGERIFLAVANSHSYDVEMQVQNDSYVINSVIYELNVTAQAFVKFQDILTCSALDWEFFSVGEDYFLVVANSFDGRTFSVNSIIYRWQGYEGFVAVHSLPTVGCRDWEAFSTTAGAYLIYSSAKEPLSRVLRLRTR</sequence>
<evidence type="ECO:0000256" key="2">
    <source>
        <dbReference type="ARBA" id="ARBA00022737"/>
    </source>
</evidence>
<dbReference type="EMBL" id="AJFE02084052">
    <property type="status" value="NOT_ANNOTATED_CDS"/>
    <property type="molecule type" value="Genomic_DNA"/>
</dbReference>
<keyword evidence="1" id="KW-0732">Signal</keyword>
<dbReference type="Proteomes" id="UP000240080">
    <property type="component" value="Chromosome 21"/>
</dbReference>
<dbReference type="EMBL" id="AJFE02084050">
    <property type="status" value="NOT_ANNOTATED_CDS"/>
    <property type="molecule type" value="Genomic_DNA"/>
</dbReference>
<dbReference type="Gene3D" id="2.60.120.200">
    <property type="match status" value="1"/>
</dbReference>
<reference evidence="4" key="2">
    <citation type="submission" date="2025-08" db="UniProtKB">
        <authorList>
            <consortium name="Ensembl"/>
        </authorList>
    </citation>
    <scope>IDENTIFICATION</scope>
</reference>